<dbReference type="AlphaFoldDB" id="F4G2G5"/>
<accession>F4G2G5</accession>
<organism evidence="1 2">
    <name type="scientific">Metallosphaera cuprina (strain Ar-4)</name>
    <dbReference type="NCBI Taxonomy" id="1006006"/>
    <lineage>
        <taxon>Archaea</taxon>
        <taxon>Thermoproteota</taxon>
        <taxon>Thermoprotei</taxon>
        <taxon>Sulfolobales</taxon>
        <taxon>Sulfolobaceae</taxon>
        <taxon>Metallosphaera</taxon>
    </lineage>
</organism>
<evidence type="ECO:0000313" key="2">
    <source>
        <dbReference type="Proteomes" id="UP000007812"/>
    </source>
</evidence>
<keyword evidence="2" id="KW-1185">Reference proteome</keyword>
<protein>
    <submittedName>
        <fullName evidence="1">Uncharacterized protein</fullName>
    </submittedName>
</protein>
<gene>
    <name evidence="1" type="ordered locus">Mcup_0908</name>
</gene>
<dbReference type="EMBL" id="CP002656">
    <property type="protein sequence ID" value="AEB95013.1"/>
    <property type="molecule type" value="Genomic_DNA"/>
</dbReference>
<sequence>MFTNETYLKVYPTQTVSVYFANGTNVTTPLPHQVKTLDKEVLVGDVNGTTVVMRIQEITYTSNVTFFNFLRPLGHLMHHRFLFSNFNITNFNGYEVVYFSNNIFPRTYLLAIKGNTIVNVELNMTATQQQMLDVLSNLS</sequence>
<dbReference type="Proteomes" id="UP000007812">
    <property type="component" value="Chromosome"/>
</dbReference>
<dbReference type="PATRIC" id="fig|1006006.8.peg.906"/>
<name>F4G2G5_METCR</name>
<proteinExistence type="predicted"/>
<dbReference type="KEGG" id="mcn:Mcup_0908"/>
<reference evidence="1 2" key="1">
    <citation type="journal article" date="2011" name="J. Bacteriol.">
        <title>Complete genome sequence of Metallosphaera cuprina, a metal sulfide-oxidizing archaeon from a hot spring.</title>
        <authorList>
            <person name="Liu L.J."/>
            <person name="You X.Y."/>
            <person name="Zheng H."/>
            <person name="Wang S."/>
            <person name="Jiang C.Y."/>
            <person name="Liu S.J."/>
        </authorList>
    </citation>
    <scope>NUCLEOTIDE SEQUENCE [LARGE SCALE GENOMIC DNA]</scope>
    <source>
        <strain evidence="1 2">Ar-4</strain>
    </source>
</reference>
<dbReference type="eggNOG" id="arCOG07264">
    <property type="taxonomic scope" value="Archaea"/>
</dbReference>
<evidence type="ECO:0000313" key="1">
    <source>
        <dbReference type="EMBL" id="AEB95013.1"/>
    </source>
</evidence>
<dbReference type="HOGENOM" id="CLU_1840562_0_0_2"/>